<keyword evidence="4" id="KW-1185">Reference proteome</keyword>
<feature type="chain" id="PRO_5014461032" evidence="2">
    <location>
        <begin position="22"/>
        <end position="306"/>
    </location>
</feature>
<reference evidence="3 4" key="1">
    <citation type="submission" date="2016-04" db="EMBL/GenBank/DDBJ databases">
        <title>A degradative enzymes factory behind the ericoid mycorrhizal symbiosis.</title>
        <authorList>
            <consortium name="DOE Joint Genome Institute"/>
            <person name="Martino E."/>
            <person name="Morin E."/>
            <person name="Grelet G."/>
            <person name="Kuo A."/>
            <person name="Kohler A."/>
            <person name="Daghino S."/>
            <person name="Barry K."/>
            <person name="Choi C."/>
            <person name="Cichocki N."/>
            <person name="Clum A."/>
            <person name="Copeland A."/>
            <person name="Hainaut M."/>
            <person name="Haridas S."/>
            <person name="Labutti K."/>
            <person name="Lindquist E."/>
            <person name="Lipzen A."/>
            <person name="Khouja H.-R."/>
            <person name="Murat C."/>
            <person name="Ohm R."/>
            <person name="Olson A."/>
            <person name="Spatafora J."/>
            <person name="Veneault-Fourrey C."/>
            <person name="Henrissat B."/>
            <person name="Grigoriev I."/>
            <person name="Martin F."/>
            <person name="Perotto S."/>
        </authorList>
    </citation>
    <scope>NUCLEOTIDE SEQUENCE [LARGE SCALE GENOMIC DNA]</scope>
    <source>
        <strain evidence="3 4">E</strain>
    </source>
</reference>
<organism evidence="3 4">
    <name type="scientific">Hyaloscypha bicolor E</name>
    <dbReference type="NCBI Taxonomy" id="1095630"/>
    <lineage>
        <taxon>Eukaryota</taxon>
        <taxon>Fungi</taxon>
        <taxon>Dikarya</taxon>
        <taxon>Ascomycota</taxon>
        <taxon>Pezizomycotina</taxon>
        <taxon>Leotiomycetes</taxon>
        <taxon>Helotiales</taxon>
        <taxon>Hyaloscyphaceae</taxon>
        <taxon>Hyaloscypha</taxon>
        <taxon>Hyaloscypha bicolor</taxon>
    </lineage>
</organism>
<dbReference type="Proteomes" id="UP000235371">
    <property type="component" value="Unassembled WGS sequence"/>
</dbReference>
<proteinExistence type="predicted"/>
<sequence>MHPILVTITALLLSNFPCAAAIDSLNAPSSVKAETDFVVSVNPDPEKSASSDPHFTEYRVYLAISPPGNIKWTLEPVCYLINSSAISITEFTVQIPASVGPSGPGFYAIATQEFGARGDDSDITYSDTFSFTGDTGKWTQYELEDDMDNDPDSTPCSAYSCSKQCSQKFYSETRNATTIEDFHNTYSGWLACPGTTYRSWDYLLEQYWKYRNATSPGSDDGGPDTSSSTPKSTSVTKSATTTTKPRSTISALTMSTSTSVSGSSTSTSTTTGSTPSPTKSASGNIGVDLFVLMSALSGFAALLYTL</sequence>
<feature type="region of interest" description="Disordered" evidence="1">
    <location>
        <begin position="214"/>
        <end position="280"/>
    </location>
</feature>
<accession>A0A2J6TVL2</accession>
<evidence type="ECO:0000313" key="4">
    <source>
        <dbReference type="Proteomes" id="UP000235371"/>
    </source>
</evidence>
<dbReference type="AlphaFoldDB" id="A0A2J6TVL2"/>
<dbReference type="InParanoid" id="A0A2J6TVL2"/>
<feature type="signal peptide" evidence="2">
    <location>
        <begin position="1"/>
        <end position="21"/>
    </location>
</feature>
<evidence type="ECO:0000256" key="2">
    <source>
        <dbReference type="SAM" id="SignalP"/>
    </source>
</evidence>
<evidence type="ECO:0000313" key="3">
    <source>
        <dbReference type="EMBL" id="PMD67045.1"/>
    </source>
</evidence>
<gene>
    <name evidence="3" type="ORF">K444DRAFT_605997</name>
</gene>
<dbReference type="OrthoDB" id="5076485at2759"/>
<dbReference type="EMBL" id="KZ613740">
    <property type="protein sequence ID" value="PMD67045.1"/>
    <property type="molecule type" value="Genomic_DNA"/>
</dbReference>
<protein>
    <submittedName>
        <fullName evidence="3">Uncharacterized protein</fullName>
    </submittedName>
</protein>
<name>A0A2J6TVL2_9HELO</name>
<keyword evidence="2" id="KW-0732">Signal</keyword>
<dbReference type="RefSeq" id="XP_024743949.1">
    <property type="nucleotide sequence ID" value="XM_024878909.1"/>
</dbReference>
<dbReference type="GeneID" id="36586986"/>
<evidence type="ECO:0000256" key="1">
    <source>
        <dbReference type="SAM" id="MobiDB-lite"/>
    </source>
</evidence>